<keyword evidence="3" id="KW-1185">Reference proteome</keyword>
<organism evidence="2 3">
    <name type="scientific">Acidocella aquatica</name>
    <dbReference type="NCBI Taxonomy" id="1922313"/>
    <lineage>
        <taxon>Bacteria</taxon>
        <taxon>Pseudomonadati</taxon>
        <taxon>Pseudomonadota</taxon>
        <taxon>Alphaproteobacteria</taxon>
        <taxon>Acetobacterales</taxon>
        <taxon>Acidocellaceae</taxon>
        <taxon>Acidocella</taxon>
    </lineage>
</organism>
<dbReference type="SUPFAM" id="SSF47413">
    <property type="entry name" value="lambda repressor-like DNA-binding domains"/>
    <property type="match status" value="1"/>
</dbReference>
<proteinExistence type="predicted"/>
<dbReference type="InterPro" id="IPR001387">
    <property type="entry name" value="Cro/C1-type_HTH"/>
</dbReference>
<dbReference type="InterPro" id="IPR010982">
    <property type="entry name" value="Lambda_DNA-bd_dom_sf"/>
</dbReference>
<dbReference type="CDD" id="cd00093">
    <property type="entry name" value="HTH_XRE"/>
    <property type="match status" value="1"/>
</dbReference>
<evidence type="ECO:0008006" key="4">
    <source>
        <dbReference type="Google" id="ProtNLM"/>
    </source>
</evidence>
<dbReference type="Gene3D" id="1.10.260.40">
    <property type="entry name" value="lambda repressor-like DNA-binding domains"/>
    <property type="match status" value="1"/>
</dbReference>
<sequence>MRTPRHTEFVTLLAEADVSQAAFARLAGVTARQVNNWCRGRAAVPRWAALLALALRELSAEALTIIFEEALGSAGQQPLHGEGGANQGDGAPYP</sequence>
<evidence type="ECO:0000313" key="3">
    <source>
        <dbReference type="Proteomes" id="UP001156641"/>
    </source>
</evidence>
<name>A0ABQ6A436_9PROT</name>
<comment type="caution">
    <text evidence="2">The sequence shown here is derived from an EMBL/GenBank/DDBJ whole genome shotgun (WGS) entry which is preliminary data.</text>
</comment>
<reference evidence="3" key="1">
    <citation type="journal article" date="2019" name="Int. J. Syst. Evol. Microbiol.">
        <title>The Global Catalogue of Microorganisms (GCM) 10K type strain sequencing project: providing services to taxonomists for standard genome sequencing and annotation.</title>
        <authorList>
            <consortium name="The Broad Institute Genomics Platform"/>
            <consortium name="The Broad Institute Genome Sequencing Center for Infectious Disease"/>
            <person name="Wu L."/>
            <person name="Ma J."/>
        </authorList>
    </citation>
    <scope>NUCLEOTIDE SEQUENCE [LARGE SCALE GENOMIC DNA]</scope>
    <source>
        <strain evidence="3">NBRC 112502</strain>
    </source>
</reference>
<gene>
    <name evidence="2" type="ORF">GCM10010909_00090</name>
</gene>
<dbReference type="EMBL" id="BSOS01000001">
    <property type="protein sequence ID" value="GLR65332.1"/>
    <property type="molecule type" value="Genomic_DNA"/>
</dbReference>
<evidence type="ECO:0000256" key="1">
    <source>
        <dbReference type="SAM" id="MobiDB-lite"/>
    </source>
</evidence>
<protein>
    <recommendedName>
        <fullName evidence="4">HTH cro/C1-type domain-containing protein</fullName>
    </recommendedName>
</protein>
<feature type="region of interest" description="Disordered" evidence="1">
    <location>
        <begin position="75"/>
        <end position="94"/>
    </location>
</feature>
<dbReference type="Proteomes" id="UP001156641">
    <property type="component" value="Unassembled WGS sequence"/>
</dbReference>
<dbReference type="RefSeq" id="WP_408861577.1">
    <property type="nucleotide sequence ID" value="NZ_BSOS01000001.1"/>
</dbReference>
<accession>A0ABQ6A436</accession>
<dbReference type="Pfam" id="PF13560">
    <property type="entry name" value="HTH_31"/>
    <property type="match status" value="1"/>
</dbReference>
<evidence type="ECO:0000313" key="2">
    <source>
        <dbReference type="EMBL" id="GLR65332.1"/>
    </source>
</evidence>